<dbReference type="AlphaFoldDB" id="A0A5R9C6U9"/>
<dbReference type="PROSITE" id="PS50878">
    <property type="entry name" value="RT_POL"/>
    <property type="match status" value="1"/>
</dbReference>
<dbReference type="InterPro" id="IPR051083">
    <property type="entry name" value="GrpII_Intron_Splice-Mob/Def"/>
</dbReference>
<accession>A0A5R9C6U9</accession>
<evidence type="ECO:0000313" key="2">
    <source>
        <dbReference type="EMBL" id="TLQ08846.1"/>
    </source>
</evidence>
<dbReference type="Pfam" id="PF00078">
    <property type="entry name" value="RVT_1"/>
    <property type="match status" value="1"/>
</dbReference>
<sequence>MSILFEQIFSLENLEKAYKQSLKASGKYKYEAMVFQRNETINLKRLRRSLFERTYRFSGYNTFKVYEPKERVINAPHYKDKIVQLALNNALKEIFVPTFISDSYACMDNRGTHKAVERVQRNLKKGAWEFGPSAYICKVDVSKFFYSIDRDVLKQIYRKKIKEEDVLWLMDTITDSAAVIDDVGLPLGNTMSQLCANIYMDPLDQYCKRYLKYKYYVRYADDVVIVLPSKAKALEAKELCTRFLGRRLNLEVNPKKTQVFPIKQGVNCFGFKIYTTHRLLRDSSKKKLKRKIKKMPYLIAKEKMTIDKANQMLASWSGHARYASSINFAQSILDKRPYTKLENKSLKINEEELHCYIETAINLS</sequence>
<comment type="caution">
    <text evidence="2">The sequence shown here is derived from an EMBL/GenBank/DDBJ whole genome shotgun (WGS) entry which is preliminary data.</text>
</comment>
<name>A0A5R9C6U9_9LACT</name>
<dbReference type="PANTHER" id="PTHR34047">
    <property type="entry name" value="NUCLEAR INTRON MATURASE 1, MITOCHONDRIAL-RELATED"/>
    <property type="match status" value="1"/>
</dbReference>
<reference evidence="2 3" key="1">
    <citation type="submission" date="2019-05" db="EMBL/GenBank/DDBJ databases">
        <title>The metagenome of a microbial culture collection derived from dairy environment covers the genomic content of the human microbiome.</title>
        <authorList>
            <person name="Roder T."/>
            <person name="Wuthrich D."/>
            <person name="Sattari Z."/>
            <person name="Von Ah U."/>
            <person name="Bar C."/>
            <person name="Ronchi F."/>
            <person name="Macpherson A.J."/>
            <person name="Ganal-Vonarburg S.C."/>
            <person name="Bruggmann R."/>
            <person name="Vergeres G."/>
        </authorList>
    </citation>
    <scope>NUCLEOTIDE SEQUENCE [LARGE SCALE GENOMIC DNA]</scope>
    <source>
        <strain evidence="2 3">FAM 24235</strain>
    </source>
</reference>
<dbReference type="Proteomes" id="UP000307201">
    <property type="component" value="Unassembled WGS sequence"/>
</dbReference>
<dbReference type="CDD" id="cd01651">
    <property type="entry name" value="RT_G2_intron"/>
    <property type="match status" value="1"/>
</dbReference>
<dbReference type="PANTHER" id="PTHR34047:SF8">
    <property type="entry name" value="PROTEIN YKFC"/>
    <property type="match status" value="1"/>
</dbReference>
<proteinExistence type="predicted"/>
<dbReference type="OrthoDB" id="9793236at2"/>
<protein>
    <submittedName>
        <fullName evidence="2">RNA-dependent DNA polymerase</fullName>
    </submittedName>
</protein>
<gene>
    <name evidence="2" type="ORF">FEZ48_02880</name>
</gene>
<dbReference type="SUPFAM" id="SSF56672">
    <property type="entry name" value="DNA/RNA polymerases"/>
    <property type="match status" value="1"/>
</dbReference>
<organism evidence="2 3">
    <name type="scientific">Marinilactibacillus psychrotolerans</name>
    <dbReference type="NCBI Taxonomy" id="191770"/>
    <lineage>
        <taxon>Bacteria</taxon>
        <taxon>Bacillati</taxon>
        <taxon>Bacillota</taxon>
        <taxon>Bacilli</taxon>
        <taxon>Lactobacillales</taxon>
        <taxon>Carnobacteriaceae</taxon>
        <taxon>Marinilactibacillus</taxon>
    </lineage>
</organism>
<dbReference type="InterPro" id="IPR043502">
    <property type="entry name" value="DNA/RNA_pol_sf"/>
</dbReference>
<feature type="domain" description="Reverse transcriptase" evidence="1">
    <location>
        <begin position="1"/>
        <end position="273"/>
    </location>
</feature>
<dbReference type="EMBL" id="VBTE01000005">
    <property type="protein sequence ID" value="TLQ08846.1"/>
    <property type="molecule type" value="Genomic_DNA"/>
</dbReference>
<evidence type="ECO:0000259" key="1">
    <source>
        <dbReference type="PROSITE" id="PS50878"/>
    </source>
</evidence>
<dbReference type="InterPro" id="IPR000477">
    <property type="entry name" value="RT_dom"/>
</dbReference>
<dbReference type="RefSeq" id="WP_138471038.1">
    <property type="nucleotide sequence ID" value="NZ_VBTE01000005.1"/>
</dbReference>
<evidence type="ECO:0000313" key="3">
    <source>
        <dbReference type="Proteomes" id="UP000307201"/>
    </source>
</evidence>